<feature type="domain" description="Histidine kinase/HSP90-like ATPase" evidence="10">
    <location>
        <begin position="288"/>
        <end position="380"/>
    </location>
</feature>
<keyword evidence="7" id="KW-0067">ATP-binding</keyword>
<dbReference type="PANTHER" id="PTHR24421">
    <property type="entry name" value="NITRATE/NITRITE SENSOR PROTEIN NARX-RELATED"/>
    <property type="match status" value="1"/>
</dbReference>
<dbReference type="InterPro" id="IPR050482">
    <property type="entry name" value="Sensor_HK_TwoCompSys"/>
</dbReference>
<comment type="catalytic activity">
    <reaction evidence="1">
        <text>ATP + protein L-histidine = ADP + protein N-phospho-L-histidine.</text>
        <dbReference type="EC" id="2.7.13.3"/>
    </reaction>
</comment>
<evidence type="ECO:0000313" key="12">
    <source>
        <dbReference type="EMBL" id="MEF3116768.1"/>
    </source>
</evidence>
<sequence length="535" mass="56407">MAVESGPAVRDAALWAVLSVAAVLDYRDHPRSSVALGLVLPLLVLAGAMAVGRRWPGAAVVVTNGLCALGLTSSVTPGNGYLPALAVSAYLLGARSDRTGRALPVFGGCLAADLLLCAGLRADPVWWFFTLAMLPAAMVLPWLAGRYWRARQALVRGGWDRARVLEQQQRLVADRAKFRERTRIAADMHDSLGHVLSLVALRAGALELSPTLSGQDREDLAELRAAVSDAVEELRETIGVLRGDADGDPPVAPRESVDDLVTRVRASGVTVDMHREGAPPPLPPLVDRAVYRVVQEALTNAVKHAPGSAVRIALGRARRDTEVTVRVTNSAPPAGRPAKAVTGNRGLAGLRERVSLVGGTLRAEPCAGGGFEVVAVLPVRVGTSRPRFAGEAAAGAEAASQGGDAPESVRRLAAARRRARLRFASAFAVPAGAGLVLLGSAALLAHQLASCVLRPADYAALRTGEERARFADVLPERPYPYPSHAMRAWPAPDGAACDFYRSNGSLLGEADVYRLCYSGSRLVAKDVLPAEPERG</sequence>
<feature type="transmembrane region" description="Helical" evidence="9">
    <location>
        <begin position="58"/>
        <end position="82"/>
    </location>
</feature>
<feature type="transmembrane region" description="Helical" evidence="9">
    <location>
        <begin position="126"/>
        <end position="144"/>
    </location>
</feature>
<dbReference type="EMBL" id="JAVFKM010000014">
    <property type="protein sequence ID" value="MEF3116768.1"/>
    <property type="molecule type" value="Genomic_DNA"/>
</dbReference>
<keyword evidence="9" id="KW-0472">Membrane</keyword>
<keyword evidence="8" id="KW-0902">Two-component regulatory system</keyword>
<dbReference type="GO" id="GO:0016301">
    <property type="term" value="F:kinase activity"/>
    <property type="evidence" value="ECO:0007669"/>
    <property type="project" value="UniProtKB-KW"/>
</dbReference>
<evidence type="ECO:0000313" key="13">
    <source>
        <dbReference type="Proteomes" id="UP001348265"/>
    </source>
</evidence>
<reference evidence="12 13" key="1">
    <citation type="submission" date="2023-08" db="EMBL/GenBank/DDBJ databases">
        <authorList>
            <person name="Sharma P."/>
            <person name="Verma V."/>
            <person name="Mohan M.K."/>
            <person name="Dubey A.K."/>
        </authorList>
    </citation>
    <scope>NUCLEOTIDE SEQUENCE [LARGE SCALE GENOMIC DNA]</scope>
    <source>
        <strain evidence="12 13">ADP4</strain>
    </source>
</reference>
<dbReference type="InterPro" id="IPR011712">
    <property type="entry name" value="Sig_transdc_His_kin_sub3_dim/P"/>
</dbReference>
<dbReference type="InterPro" id="IPR003594">
    <property type="entry name" value="HATPase_dom"/>
</dbReference>
<dbReference type="InterPro" id="IPR036890">
    <property type="entry name" value="HATPase_C_sf"/>
</dbReference>
<dbReference type="RefSeq" id="WP_331788380.1">
    <property type="nucleotide sequence ID" value="NZ_JAVFKM010000014.1"/>
</dbReference>
<feature type="transmembrane region" description="Helical" evidence="9">
    <location>
        <begin position="102"/>
        <end position="120"/>
    </location>
</feature>
<dbReference type="Gene3D" id="3.30.565.10">
    <property type="entry name" value="Histidine kinase-like ATPase, C-terminal domain"/>
    <property type="match status" value="1"/>
</dbReference>
<evidence type="ECO:0000256" key="1">
    <source>
        <dbReference type="ARBA" id="ARBA00000085"/>
    </source>
</evidence>
<dbReference type="Gene3D" id="1.20.5.1930">
    <property type="match status" value="1"/>
</dbReference>
<dbReference type="Pfam" id="PF07730">
    <property type="entry name" value="HisKA_3"/>
    <property type="match status" value="1"/>
</dbReference>
<keyword evidence="13" id="KW-1185">Reference proteome</keyword>
<keyword evidence="4" id="KW-0808">Transferase</keyword>
<dbReference type="EC" id="2.7.13.3" evidence="2"/>
<evidence type="ECO:0000256" key="9">
    <source>
        <dbReference type="SAM" id="Phobius"/>
    </source>
</evidence>
<accession>A0ABU7X1F4</accession>
<evidence type="ECO:0000259" key="10">
    <source>
        <dbReference type="Pfam" id="PF02518"/>
    </source>
</evidence>
<feature type="transmembrane region" description="Helical" evidence="9">
    <location>
        <begin position="34"/>
        <end position="52"/>
    </location>
</feature>
<dbReference type="CDD" id="cd16917">
    <property type="entry name" value="HATPase_UhpB-NarQ-NarX-like"/>
    <property type="match status" value="1"/>
</dbReference>
<dbReference type="SUPFAM" id="SSF55874">
    <property type="entry name" value="ATPase domain of HSP90 chaperone/DNA topoisomerase II/histidine kinase"/>
    <property type="match status" value="1"/>
</dbReference>
<evidence type="ECO:0000256" key="2">
    <source>
        <dbReference type="ARBA" id="ARBA00012438"/>
    </source>
</evidence>
<feature type="domain" description="Signal transduction histidine kinase subgroup 3 dimerisation and phosphoacceptor" evidence="11">
    <location>
        <begin position="180"/>
        <end position="244"/>
    </location>
</feature>
<evidence type="ECO:0000256" key="4">
    <source>
        <dbReference type="ARBA" id="ARBA00022679"/>
    </source>
</evidence>
<comment type="caution">
    <text evidence="12">The sequence shown here is derived from an EMBL/GenBank/DDBJ whole genome shotgun (WGS) entry which is preliminary data.</text>
</comment>
<name>A0ABU7X1F4_9ACTN</name>
<keyword evidence="5" id="KW-0547">Nucleotide-binding</keyword>
<keyword evidence="3" id="KW-0597">Phosphoprotein</keyword>
<evidence type="ECO:0000256" key="8">
    <source>
        <dbReference type="ARBA" id="ARBA00023012"/>
    </source>
</evidence>
<keyword evidence="9" id="KW-0812">Transmembrane</keyword>
<evidence type="ECO:0000256" key="5">
    <source>
        <dbReference type="ARBA" id="ARBA00022741"/>
    </source>
</evidence>
<gene>
    <name evidence="12" type="ORF">RB636_26700</name>
</gene>
<evidence type="ECO:0000256" key="6">
    <source>
        <dbReference type="ARBA" id="ARBA00022777"/>
    </source>
</evidence>
<evidence type="ECO:0000256" key="7">
    <source>
        <dbReference type="ARBA" id="ARBA00022840"/>
    </source>
</evidence>
<evidence type="ECO:0000256" key="3">
    <source>
        <dbReference type="ARBA" id="ARBA00022553"/>
    </source>
</evidence>
<dbReference type="Proteomes" id="UP001348265">
    <property type="component" value="Unassembled WGS sequence"/>
</dbReference>
<dbReference type="Pfam" id="PF02518">
    <property type="entry name" value="HATPase_c"/>
    <property type="match status" value="1"/>
</dbReference>
<keyword evidence="9" id="KW-1133">Transmembrane helix</keyword>
<dbReference type="PANTHER" id="PTHR24421:SF10">
    <property type="entry name" value="NITRATE_NITRITE SENSOR PROTEIN NARQ"/>
    <property type="match status" value="1"/>
</dbReference>
<feature type="transmembrane region" description="Helical" evidence="9">
    <location>
        <begin position="421"/>
        <end position="445"/>
    </location>
</feature>
<keyword evidence="6 12" id="KW-0418">Kinase</keyword>
<protein>
    <recommendedName>
        <fullName evidence="2">histidine kinase</fullName>
        <ecNumber evidence="2">2.7.13.3</ecNumber>
    </recommendedName>
</protein>
<proteinExistence type="predicted"/>
<organism evidence="12 13">
    <name type="scientific">Streptomyces chrestomyceticus</name>
    <dbReference type="NCBI Taxonomy" id="68185"/>
    <lineage>
        <taxon>Bacteria</taxon>
        <taxon>Bacillati</taxon>
        <taxon>Actinomycetota</taxon>
        <taxon>Actinomycetes</taxon>
        <taxon>Kitasatosporales</taxon>
        <taxon>Streptomycetaceae</taxon>
        <taxon>Streptomyces</taxon>
    </lineage>
</organism>
<evidence type="ECO:0000259" key="11">
    <source>
        <dbReference type="Pfam" id="PF07730"/>
    </source>
</evidence>